<evidence type="ECO:0000256" key="2">
    <source>
        <dbReference type="ARBA" id="ARBA00022656"/>
    </source>
</evidence>
<dbReference type="InterPro" id="IPR006914">
    <property type="entry name" value="VENN_dom"/>
</dbReference>
<feature type="region of interest" description="Disordered" evidence="5">
    <location>
        <begin position="147"/>
        <end position="254"/>
    </location>
</feature>
<comment type="caution">
    <text evidence="7">The sequence shown here is derived from an EMBL/GenBank/DDBJ whole genome shotgun (WGS) entry which is preliminary data.</text>
</comment>
<evidence type="ECO:0000256" key="5">
    <source>
        <dbReference type="SAM" id="MobiDB-lite"/>
    </source>
</evidence>
<evidence type="ECO:0000256" key="1">
    <source>
        <dbReference type="ARBA" id="ARBA00004219"/>
    </source>
</evidence>
<reference evidence="7 8" key="1">
    <citation type="submission" date="2022-02" db="EMBL/GenBank/DDBJ databases">
        <title>Description of Brenneria tiliae sp. nov. isolated from symptomatic Tilia x moltkei and Tilia x europaea trees in the UK.</title>
        <authorList>
            <person name="Kile H."/>
        </authorList>
    </citation>
    <scope>NUCLEOTIDE SEQUENCE [LARGE SCALE GENOMIC DNA]</scope>
    <source>
        <strain evidence="7 8">MC1SB4.1</strain>
    </source>
</reference>
<keyword evidence="2" id="KW-0800">Toxin</keyword>
<name>A0ABT0MQG7_9GAMM</name>
<evidence type="ECO:0000256" key="3">
    <source>
        <dbReference type="ARBA" id="ARBA00022913"/>
    </source>
</evidence>
<keyword evidence="8" id="KW-1185">Reference proteome</keyword>
<organism evidence="7 8">
    <name type="scientific">Brenneria tiliae</name>
    <dbReference type="NCBI Taxonomy" id="2914984"/>
    <lineage>
        <taxon>Bacteria</taxon>
        <taxon>Pseudomonadati</taxon>
        <taxon>Pseudomonadota</taxon>
        <taxon>Gammaproteobacteria</taxon>
        <taxon>Enterobacterales</taxon>
        <taxon>Pectobacteriaceae</taxon>
        <taxon>Brenneria</taxon>
    </lineage>
</organism>
<protein>
    <submittedName>
        <fullName evidence="7">VENN motif pre-toxin domain-containing protein</fullName>
    </submittedName>
</protein>
<feature type="compositionally biased region" description="Low complexity" evidence="5">
    <location>
        <begin position="205"/>
        <end position="218"/>
    </location>
</feature>
<gene>
    <name evidence="7" type="ORF">MFP26_05175</name>
</gene>
<evidence type="ECO:0000256" key="4">
    <source>
        <dbReference type="ARBA" id="ARBA00023026"/>
    </source>
</evidence>
<feature type="domain" description="VENN motif-containing" evidence="6">
    <location>
        <begin position="59"/>
        <end position="108"/>
    </location>
</feature>
<sequence length="287" mass="28772">MKEVGQDNESARIALHTVLGAFLAQAQGGSAAGGAAGGLVSSAGAQALTTLLYPGVKAEELTGEQKELIANLITLAGAGAGGLIGGNLTGAGSGANTAKNEVENNALSVDACPKGNPMLMGACGGSGNNIMAGATGAAIGLGIAAGMSSDDSESESQPNAGKDLSDADKVELGGTGSGTPGGWGPEDEENARNSDHQNITVEDLTSTSSKGQQTTGRSKLFERSGGSDAANKEFNALSPSDIKDIPGGRVGKLPDGRTVIVRERSTDGRPTLEIQSGKNRIKFRYDE</sequence>
<dbReference type="EMBL" id="JAKPBZ010000106">
    <property type="protein sequence ID" value="MCL2892090.1"/>
    <property type="molecule type" value="Genomic_DNA"/>
</dbReference>
<evidence type="ECO:0000313" key="8">
    <source>
        <dbReference type="Proteomes" id="UP001203069"/>
    </source>
</evidence>
<evidence type="ECO:0000313" key="7">
    <source>
        <dbReference type="EMBL" id="MCL2892090.1"/>
    </source>
</evidence>
<accession>A0ABT0MQG7</accession>
<dbReference type="RefSeq" id="WP_249243883.1">
    <property type="nucleotide sequence ID" value="NZ_JAKPBZ010000106.1"/>
</dbReference>
<keyword evidence="4" id="KW-0843">Virulence</keyword>
<keyword evidence="3" id="KW-1266">Target cell cytoplasm</keyword>
<dbReference type="Proteomes" id="UP001203069">
    <property type="component" value="Unassembled WGS sequence"/>
</dbReference>
<dbReference type="Pfam" id="PF04829">
    <property type="entry name" value="PT-VENN"/>
    <property type="match status" value="1"/>
</dbReference>
<feature type="compositionally biased region" description="Gly residues" evidence="5">
    <location>
        <begin position="173"/>
        <end position="184"/>
    </location>
</feature>
<comment type="subcellular location">
    <subcellularLocation>
        <location evidence="1">Target cell</location>
        <location evidence="1">Target cell cytoplasm</location>
    </subcellularLocation>
</comment>
<feature type="compositionally biased region" description="Basic and acidic residues" evidence="5">
    <location>
        <begin position="241"/>
        <end position="254"/>
    </location>
</feature>
<proteinExistence type="predicted"/>
<evidence type="ECO:0000259" key="6">
    <source>
        <dbReference type="Pfam" id="PF04829"/>
    </source>
</evidence>